<dbReference type="InterPro" id="IPR017871">
    <property type="entry name" value="ABC_transporter-like_CS"/>
</dbReference>
<keyword evidence="7" id="KW-1278">Translocase</keyword>
<dbReference type="PROSITE" id="PS50893">
    <property type="entry name" value="ABC_TRANSPORTER_2"/>
    <property type="match status" value="2"/>
</dbReference>
<evidence type="ECO:0000256" key="8">
    <source>
        <dbReference type="ARBA" id="ARBA00023136"/>
    </source>
</evidence>
<dbReference type="AlphaFoldDB" id="A0A0R2DXC7"/>
<dbReference type="GO" id="GO:0016887">
    <property type="term" value="F:ATP hydrolysis activity"/>
    <property type="evidence" value="ECO:0007669"/>
    <property type="project" value="InterPro"/>
</dbReference>
<feature type="domain" description="ABC transporter" evidence="9">
    <location>
        <begin position="258"/>
        <end position="483"/>
    </location>
</feature>
<dbReference type="InterPro" id="IPR027417">
    <property type="entry name" value="P-loop_NTPase"/>
</dbReference>
<dbReference type="Proteomes" id="UP000050961">
    <property type="component" value="Unassembled WGS sequence"/>
</dbReference>
<proteinExistence type="inferred from homology"/>
<evidence type="ECO:0000313" key="11">
    <source>
        <dbReference type="Proteomes" id="UP000050961"/>
    </source>
</evidence>
<gene>
    <name evidence="10" type="ORF">FD15_GL002269</name>
</gene>
<dbReference type="SUPFAM" id="SSF52540">
    <property type="entry name" value="P-loop containing nucleoside triphosphate hydrolases"/>
    <property type="match status" value="2"/>
</dbReference>
<dbReference type="GO" id="GO:0005524">
    <property type="term" value="F:ATP binding"/>
    <property type="evidence" value="ECO:0007669"/>
    <property type="project" value="UniProtKB-KW"/>
</dbReference>
<dbReference type="STRING" id="1423806.FD15_GL002269"/>
<dbReference type="GO" id="GO:0042626">
    <property type="term" value="F:ATPase-coupled transmembrane transporter activity"/>
    <property type="evidence" value="ECO:0007669"/>
    <property type="project" value="TreeGrafter"/>
</dbReference>
<reference evidence="10 11" key="1">
    <citation type="journal article" date="2015" name="Genome Announc.">
        <title>Expanding the biotechnology potential of lactobacilli through comparative genomics of 213 strains and associated genera.</title>
        <authorList>
            <person name="Sun Z."/>
            <person name="Harris H.M."/>
            <person name="McCann A."/>
            <person name="Guo C."/>
            <person name="Argimon S."/>
            <person name="Zhang W."/>
            <person name="Yang X."/>
            <person name="Jeffery I.B."/>
            <person name="Cooney J.C."/>
            <person name="Kagawa T.F."/>
            <person name="Liu W."/>
            <person name="Song Y."/>
            <person name="Salvetti E."/>
            <person name="Wrobel A."/>
            <person name="Rasinkangas P."/>
            <person name="Parkhill J."/>
            <person name="Rea M.C."/>
            <person name="O'Sullivan O."/>
            <person name="Ritari J."/>
            <person name="Douillard F.P."/>
            <person name="Paul Ross R."/>
            <person name="Yang R."/>
            <person name="Briner A.E."/>
            <person name="Felis G.E."/>
            <person name="de Vos W.M."/>
            <person name="Barrangou R."/>
            <person name="Klaenhammer T.R."/>
            <person name="Caufield P.W."/>
            <person name="Cui Y."/>
            <person name="Zhang H."/>
            <person name="O'Toole P.W."/>
        </authorList>
    </citation>
    <scope>NUCLEOTIDE SEQUENCE [LARGE SCALE GENOMIC DNA]</scope>
    <source>
        <strain evidence="10 11">DSM 21376</strain>
    </source>
</reference>
<dbReference type="eggNOG" id="COG1129">
    <property type="taxonomic scope" value="Bacteria"/>
</dbReference>
<dbReference type="SMART" id="SM00382">
    <property type="entry name" value="AAA"/>
    <property type="match status" value="2"/>
</dbReference>
<evidence type="ECO:0000313" key="10">
    <source>
        <dbReference type="EMBL" id="KRN05703.1"/>
    </source>
</evidence>
<dbReference type="InterPro" id="IPR015856">
    <property type="entry name" value="ABC_transpr_CbiO/EcfA_su"/>
</dbReference>
<keyword evidence="8" id="KW-0472">Membrane</keyword>
<name>A0A0R2DXC7_9LACO</name>
<dbReference type="PROSITE" id="PS00211">
    <property type="entry name" value="ABC_TRANSPORTER_1"/>
    <property type="match status" value="1"/>
</dbReference>
<evidence type="ECO:0000259" key="9">
    <source>
        <dbReference type="PROSITE" id="PS50893"/>
    </source>
</evidence>
<comment type="caution">
    <text evidence="10">The sequence shown here is derived from an EMBL/GenBank/DDBJ whole genome shotgun (WGS) entry which is preliminary data.</text>
</comment>
<sequence>MEYLVNKKNILSDINLEIKDGEKVAFIGPSGSGKSSLLQLINGVATFFNEDRINGTLSLKNKRLSEWSANELTKIIGNVFQDPRNQFFAKNVADELTLRLGNFLNDTKEIQRQSEKITADFKLEGLLKQSPAKLSSGQKQSVAFAVATSTNPELLVMDEPSANLDLPEILHIRDLLLNLPRKTSLIIAEHRLFYLLPVIDRFIYLKDGQIKAEFTPHQLKSLTAEQRSKMGLRSLEIDSFSEIAAHIRQTEQKDNKLLTAMNVSFGYNRRQNKLLREIGLAVTPGESIGLIGKNGVGKSTFAKLLAGLITPTHGKIFLENKRASRWRLQKEVWYVMQETTYQLFADSVWRELFLNLEQTPVLTAEAEQLLRDLKIGHLKERHPATLSGGEKQRLVLATALLHHPKILILDEPSSGLDQESLQCIIRVIRKHREQFSTTFLTISHDPQFLYQVCERVLVFKKNAQPLTYNVQGERYSAFFKLFL</sequence>
<evidence type="ECO:0000256" key="7">
    <source>
        <dbReference type="ARBA" id="ARBA00022967"/>
    </source>
</evidence>
<keyword evidence="11" id="KW-1185">Reference proteome</keyword>
<dbReference type="Pfam" id="PF00005">
    <property type="entry name" value="ABC_tran"/>
    <property type="match status" value="2"/>
</dbReference>
<dbReference type="Gene3D" id="3.40.50.300">
    <property type="entry name" value="P-loop containing nucleotide triphosphate hydrolases"/>
    <property type="match status" value="2"/>
</dbReference>
<evidence type="ECO:0000256" key="5">
    <source>
        <dbReference type="ARBA" id="ARBA00022741"/>
    </source>
</evidence>
<dbReference type="GO" id="GO:0043190">
    <property type="term" value="C:ATP-binding cassette (ABC) transporter complex"/>
    <property type="evidence" value="ECO:0007669"/>
    <property type="project" value="TreeGrafter"/>
</dbReference>
<keyword evidence="4" id="KW-1003">Cell membrane</keyword>
<evidence type="ECO:0000256" key="2">
    <source>
        <dbReference type="ARBA" id="ARBA00005417"/>
    </source>
</evidence>
<comment type="subcellular location">
    <subcellularLocation>
        <location evidence="1">Cell membrane</location>
        <topology evidence="1">Peripheral membrane protein</topology>
    </subcellularLocation>
</comment>
<dbReference type="InterPro" id="IPR050095">
    <property type="entry name" value="ECF_ABC_transporter_ATP-bd"/>
</dbReference>
<evidence type="ECO:0000256" key="1">
    <source>
        <dbReference type="ARBA" id="ARBA00004202"/>
    </source>
</evidence>
<dbReference type="InterPro" id="IPR003593">
    <property type="entry name" value="AAA+_ATPase"/>
</dbReference>
<evidence type="ECO:0000256" key="6">
    <source>
        <dbReference type="ARBA" id="ARBA00022840"/>
    </source>
</evidence>
<comment type="similarity">
    <text evidence="2">Belongs to the ABC transporter superfamily.</text>
</comment>
<dbReference type="InterPro" id="IPR003439">
    <property type="entry name" value="ABC_transporter-like_ATP-bd"/>
</dbReference>
<dbReference type="PATRIC" id="fig|1423806.3.peg.2318"/>
<evidence type="ECO:0000256" key="3">
    <source>
        <dbReference type="ARBA" id="ARBA00022448"/>
    </source>
</evidence>
<dbReference type="CDD" id="cd03225">
    <property type="entry name" value="ABC_cobalt_CbiO_domain1"/>
    <property type="match status" value="1"/>
</dbReference>
<keyword evidence="3" id="KW-0813">Transport</keyword>
<organism evidence="10 11">
    <name type="scientific">Liquorilactobacillus sucicola DSM 21376 = JCM 15457</name>
    <dbReference type="NCBI Taxonomy" id="1423806"/>
    <lineage>
        <taxon>Bacteria</taxon>
        <taxon>Bacillati</taxon>
        <taxon>Bacillota</taxon>
        <taxon>Bacilli</taxon>
        <taxon>Lactobacillales</taxon>
        <taxon>Lactobacillaceae</taxon>
        <taxon>Liquorilactobacillus</taxon>
    </lineage>
</organism>
<dbReference type="PANTHER" id="PTHR43553">
    <property type="entry name" value="HEAVY METAL TRANSPORTER"/>
    <property type="match status" value="1"/>
</dbReference>
<evidence type="ECO:0000256" key="4">
    <source>
        <dbReference type="ARBA" id="ARBA00022475"/>
    </source>
</evidence>
<keyword evidence="5" id="KW-0547">Nucleotide-binding</keyword>
<keyword evidence="6 10" id="KW-0067">ATP-binding</keyword>
<dbReference type="EMBL" id="AYZF01000017">
    <property type="protein sequence ID" value="KRN05703.1"/>
    <property type="molecule type" value="Genomic_DNA"/>
</dbReference>
<protein>
    <submittedName>
        <fullName evidence="10">ABC transporter, ATP-binding protein</fullName>
    </submittedName>
</protein>
<feature type="domain" description="ABC transporter" evidence="9">
    <location>
        <begin position="1"/>
        <end position="232"/>
    </location>
</feature>
<accession>A0A0R2DXC7</accession>